<organism evidence="2 3">
    <name type="scientific">Lasiodiplodia theobromae</name>
    <dbReference type="NCBI Taxonomy" id="45133"/>
    <lineage>
        <taxon>Eukaryota</taxon>
        <taxon>Fungi</taxon>
        <taxon>Dikarya</taxon>
        <taxon>Ascomycota</taxon>
        <taxon>Pezizomycotina</taxon>
        <taxon>Dothideomycetes</taxon>
        <taxon>Dothideomycetes incertae sedis</taxon>
        <taxon>Botryosphaeriales</taxon>
        <taxon>Botryosphaeriaceae</taxon>
        <taxon>Lasiodiplodia</taxon>
    </lineage>
</organism>
<reference evidence="2 3" key="1">
    <citation type="journal article" date="2019" name="Sci. Rep.">
        <title>A multi-omics analysis of the grapevine pathogen Lasiodiplodia theobromae reveals that temperature affects the expression of virulence- and pathogenicity-related genes.</title>
        <authorList>
            <person name="Felix C."/>
            <person name="Meneses R."/>
            <person name="Goncalves M.F.M."/>
            <person name="Tilleman L."/>
            <person name="Duarte A.S."/>
            <person name="Jorrin-Novo J.V."/>
            <person name="Van de Peer Y."/>
            <person name="Deforce D."/>
            <person name="Van Nieuwerburgh F."/>
            <person name="Esteves A.C."/>
            <person name="Alves A."/>
        </authorList>
    </citation>
    <scope>NUCLEOTIDE SEQUENCE [LARGE SCALE GENOMIC DNA]</scope>
    <source>
        <strain evidence="2 3">LA-SOL3</strain>
    </source>
</reference>
<dbReference type="EMBL" id="VCHE01000061">
    <property type="protein sequence ID" value="KAB2573299.1"/>
    <property type="molecule type" value="Genomic_DNA"/>
</dbReference>
<evidence type="ECO:0000313" key="2">
    <source>
        <dbReference type="EMBL" id="KAB2573299.1"/>
    </source>
</evidence>
<feature type="compositionally biased region" description="Acidic residues" evidence="1">
    <location>
        <begin position="354"/>
        <end position="365"/>
    </location>
</feature>
<dbReference type="AlphaFoldDB" id="A0A5N5D6B1"/>
<feature type="compositionally biased region" description="Basic and acidic residues" evidence="1">
    <location>
        <begin position="366"/>
        <end position="377"/>
    </location>
</feature>
<evidence type="ECO:0000313" key="3">
    <source>
        <dbReference type="Proteomes" id="UP000325902"/>
    </source>
</evidence>
<accession>A0A5N5D6B1</accession>
<keyword evidence="3" id="KW-1185">Reference proteome</keyword>
<gene>
    <name evidence="2" type="ORF">DBV05_g8018</name>
</gene>
<comment type="caution">
    <text evidence="2">The sequence shown here is derived from an EMBL/GenBank/DDBJ whole genome shotgun (WGS) entry which is preliminary data.</text>
</comment>
<sequence>MSLAGPQNGPKLDMSAALAPQLEHAPRDAPALTLEQETPTNEHWALLATHFSSVTDLHMDSGWNEELNDRDIPLHWPLQRLTLSSACGEVCRSPWIVEGRVPHLVLNYTAGLRFEGPTTKELCKANDEAIKEGVKEGPEEKGGIKITFVPDLVNEWMEKKYSKKDGNNADAEGEEERQPESRLRKLEIIYNDVRDMLYRYVLAHPSLIDPVQELSLIAKSKYDMSACDEQILEKVLPQLEQLRTLVLVLGDHYRDREQLPNFFKFFPPNLETLRFQSSVSLARDEVIAKWVEVFQDPTFLPKLKKLSFVLDLEDGEQERWETEEWERKHANDADETGKETETAEDDKESSSSEESADDTQEDEEQKESKEGAEHDTGEAEETTTEAAPKKPPPKVSDEALAKAKRACERVERAAESRGVIIEPFMGEWRQEFTRVTKLDERWDAL</sequence>
<dbReference type="OrthoDB" id="4579491at2759"/>
<dbReference type="Proteomes" id="UP000325902">
    <property type="component" value="Unassembled WGS sequence"/>
</dbReference>
<feature type="region of interest" description="Disordered" evidence="1">
    <location>
        <begin position="321"/>
        <end position="401"/>
    </location>
</feature>
<feature type="compositionally biased region" description="Basic and acidic residues" evidence="1">
    <location>
        <begin position="321"/>
        <end position="341"/>
    </location>
</feature>
<name>A0A5N5D6B1_9PEZI</name>
<proteinExistence type="predicted"/>
<protein>
    <submittedName>
        <fullName evidence="2">Uncharacterized protein</fullName>
    </submittedName>
</protein>
<evidence type="ECO:0000256" key="1">
    <source>
        <dbReference type="SAM" id="MobiDB-lite"/>
    </source>
</evidence>